<dbReference type="RefSeq" id="WP_377058420.1">
    <property type="nucleotide sequence ID" value="NZ_JBHLUU010000099.1"/>
</dbReference>
<evidence type="ECO:0000313" key="2">
    <source>
        <dbReference type="EMBL" id="MFC0476309.1"/>
    </source>
</evidence>
<dbReference type="PROSITE" id="PS51186">
    <property type="entry name" value="GNAT"/>
    <property type="match status" value="1"/>
</dbReference>
<keyword evidence="2" id="KW-0012">Acyltransferase</keyword>
<accession>A0ABV6KSQ3</accession>
<dbReference type="CDD" id="cd04301">
    <property type="entry name" value="NAT_SF"/>
    <property type="match status" value="1"/>
</dbReference>
<dbReference type="PANTHER" id="PTHR43233">
    <property type="entry name" value="FAMILY N-ACETYLTRANSFERASE, PUTATIVE (AFU_ORTHOLOGUE AFUA_6G03350)-RELATED"/>
    <property type="match status" value="1"/>
</dbReference>
<dbReference type="Pfam" id="PF13673">
    <property type="entry name" value="Acetyltransf_10"/>
    <property type="match status" value="1"/>
</dbReference>
<dbReference type="InterPro" id="IPR053144">
    <property type="entry name" value="Acetyltransferase_Butenolide"/>
</dbReference>
<dbReference type="Gene3D" id="3.40.630.30">
    <property type="match status" value="1"/>
</dbReference>
<dbReference type="InterPro" id="IPR000182">
    <property type="entry name" value="GNAT_dom"/>
</dbReference>
<dbReference type="EC" id="2.3.-.-" evidence="2"/>
<gene>
    <name evidence="2" type="ORF">ACFFHF_13820</name>
</gene>
<proteinExistence type="predicted"/>
<evidence type="ECO:0000313" key="3">
    <source>
        <dbReference type="Proteomes" id="UP001589738"/>
    </source>
</evidence>
<dbReference type="Proteomes" id="UP001589738">
    <property type="component" value="Unassembled WGS sequence"/>
</dbReference>
<dbReference type="SUPFAM" id="SSF55729">
    <property type="entry name" value="Acyl-CoA N-acyltransferases (Nat)"/>
    <property type="match status" value="1"/>
</dbReference>
<comment type="caution">
    <text evidence="2">The sequence shown here is derived from an EMBL/GenBank/DDBJ whole genome shotgun (WGS) entry which is preliminary data.</text>
</comment>
<dbReference type="EMBL" id="JBHLUU010000099">
    <property type="protein sequence ID" value="MFC0476309.1"/>
    <property type="molecule type" value="Genomic_DNA"/>
</dbReference>
<dbReference type="PANTHER" id="PTHR43233:SF1">
    <property type="entry name" value="FAMILY N-ACETYLTRANSFERASE, PUTATIVE (AFU_ORTHOLOGUE AFUA_6G03350)-RELATED"/>
    <property type="match status" value="1"/>
</dbReference>
<reference evidence="2 3" key="1">
    <citation type="submission" date="2024-09" db="EMBL/GenBank/DDBJ databases">
        <authorList>
            <person name="Sun Q."/>
            <person name="Mori K."/>
        </authorList>
    </citation>
    <scope>NUCLEOTIDE SEQUENCE [LARGE SCALE GENOMIC DNA]</scope>
    <source>
        <strain evidence="2 3">CGMCC 1.9126</strain>
    </source>
</reference>
<keyword evidence="2" id="KW-0808">Transferase</keyword>
<feature type="domain" description="N-acetyltransferase" evidence="1">
    <location>
        <begin position="4"/>
        <end position="132"/>
    </location>
</feature>
<dbReference type="GO" id="GO:0016746">
    <property type="term" value="F:acyltransferase activity"/>
    <property type="evidence" value="ECO:0007669"/>
    <property type="project" value="UniProtKB-KW"/>
</dbReference>
<keyword evidence="3" id="KW-1185">Reference proteome</keyword>
<evidence type="ECO:0000259" key="1">
    <source>
        <dbReference type="PROSITE" id="PS51186"/>
    </source>
</evidence>
<protein>
    <submittedName>
        <fullName evidence="2">GNAT family N-acetyltransferase</fullName>
        <ecNumber evidence="2">2.3.-.-</ecNumber>
    </submittedName>
</protein>
<sequence length="132" mass="15101">MNTIHFEESKEISAAELADVFRKSGIRRPVEDLPRLQKMLDQADITMTAWDGMRLVGIARAITDFSYCCYLSDLAVDKEYQNQGIGKELVKRVQERIGEEISLILLASPIAMDYYPKIGFQKIQNGYIIPRK</sequence>
<dbReference type="InterPro" id="IPR016181">
    <property type="entry name" value="Acyl_CoA_acyltransferase"/>
</dbReference>
<name>A0ABV6KSQ3_9BACI</name>
<organism evidence="2 3">
    <name type="scientific">Robertmurraya beringensis</name>
    <dbReference type="NCBI Taxonomy" id="641660"/>
    <lineage>
        <taxon>Bacteria</taxon>
        <taxon>Bacillati</taxon>
        <taxon>Bacillota</taxon>
        <taxon>Bacilli</taxon>
        <taxon>Bacillales</taxon>
        <taxon>Bacillaceae</taxon>
        <taxon>Robertmurraya</taxon>
    </lineage>
</organism>